<evidence type="ECO:0000313" key="2">
    <source>
        <dbReference type="EMBL" id="MBF9071418.1"/>
    </source>
</evidence>
<reference evidence="2" key="1">
    <citation type="submission" date="2020-11" db="EMBL/GenBank/DDBJ databases">
        <title>Isolation and identification of active actinomycetes.</title>
        <authorList>
            <person name="Yu B."/>
        </authorList>
    </citation>
    <scope>NUCLEOTIDE SEQUENCE</scope>
    <source>
        <strain evidence="2">NEAU-YB345</strain>
    </source>
</reference>
<comment type="caution">
    <text evidence="2">The sequence shown here is derived from an EMBL/GenBank/DDBJ whole genome shotgun (WGS) entry which is preliminary data.</text>
</comment>
<dbReference type="AlphaFoldDB" id="A0A931FFA4"/>
<protein>
    <submittedName>
        <fullName evidence="2">Uncharacterized protein</fullName>
    </submittedName>
</protein>
<dbReference type="Proteomes" id="UP000657385">
    <property type="component" value="Unassembled WGS sequence"/>
</dbReference>
<feature type="signal peptide" evidence="1">
    <location>
        <begin position="1"/>
        <end position="27"/>
    </location>
</feature>
<dbReference type="RefSeq" id="WP_196196560.1">
    <property type="nucleotide sequence ID" value="NZ_JADPRT010000011.1"/>
</dbReference>
<feature type="chain" id="PRO_5038490832" evidence="1">
    <location>
        <begin position="28"/>
        <end position="192"/>
    </location>
</feature>
<evidence type="ECO:0000313" key="3">
    <source>
        <dbReference type="Proteomes" id="UP000657385"/>
    </source>
</evidence>
<evidence type="ECO:0000256" key="1">
    <source>
        <dbReference type="SAM" id="SignalP"/>
    </source>
</evidence>
<proteinExistence type="predicted"/>
<accession>A0A931FFA4</accession>
<organism evidence="2 3">
    <name type="scientific">Streptacidiphilus fuscans</name>
    <dbReference type="NCBI Taxonomy" id="2789292"/>
    <lineage>
        <taxon>Bacteria</taxon>
        <taxon>Bacillati</taxon>
        <taxon>Actinomycetota</taxon>
        <taxon>Actinomycetes</taxon>
        <taxon>Kitasatosporales</taxon>
        <taxon>Streptomycetaceae</taxon>
        <taxon>Streptacidiphilus</taxon>
    </lineage>
</organism>
<dbReference type="EMBL" id="JADPRT010000011">
    <property type="protein sequence ID" value="MBF9071418.1"/>
    <property type="molecule type" value="Genomic_DNA"/>
</dbReference>
<dbReference type="InterPro" id="IPR006311">
    <property type="entry name" value="TAT_signal"/>
</dbReference>
<sequence>MRRIPPRPTRRRAAALAAATAAATAFALAPAVALAPTASASGVNGADITLSPDTVDPGDTVGLIVNCSSSYFGTPNPTMVSSLAFVTAVKLHPMPGQAGFFSGAATVSHDVRPGDYNVSGACQVTNTSLSGFNATLTVRSHEHDHDHPHGPVHTGVGGSFDPGNGTQVAFGLGIAGLGGGALYWGRRRGGQN</sequence>
<keyword evidence="3" id="KW-1185">Reference proteome</keyword>
<keyword evidence="1" id="KW-0732">Signal</keyword>
<name>A0A931FFA4_9ACTN</name>
<dbReference type="PROSITE" id="PS51318">
    <property type="entry name" value="TAT"/>
    <property type="match status" value="1"/>
</dbReference>
<gene>
    <name evidence="2" type="ORF">I2501_25685</name>
</gene>